<feature type="domain" description="SH3b" evidence="4">
    <location>
        <begin position="401"/>
        <end position="463"/>
    </location>
</feature>
<protein>
    <recommendedName>
        <fullName evidence="7">Mannosyl-glycoprotein endo-beta-N-acetylglucosamidase-like domain-containing protein</fullName>
    </recommendedName>
</protein>
<keyword evidence="6" id="KW-1185">Reference proteome</keyword>
<feature type="compositionally biased region" description="Acidic residues" evidence="1">
    <location>
        <begin position="211"/>
        <end position="222"/>
    </location>
</feature>
<feature type="signal peptide" evidence="2">
    <location>
        <begin position="1"/>
        <end position="24"/>
    </location>
</feature>
<feature type="domain" description="Mannosyl-glycoprotein endo-beta-N-acetylglucosamidase-like" evidence="3">
    <location>
        <begin position="823"/>
        <end position="1005"/>
    </location>
</feature>
<evidence type="ECO:0000259" key="4">
    <source>
        <dbReference type="SMART" id="SM00287"/>
    </source>
</evidence>
<dbReference type="OrthoDB" id="9816557at2"/>
<dbReference type="PANTHER" id="PTHR34408:SF1">
    <property type="entry name" value="GLYCOSYL HYDROLASE FAMILY 19 DOMAIN-CONTAINING PROTEIN HI_1415"/>
    <property type="match status" value="1"/>
</dbReference>
<accession>A0A317KV00</accession>
<gene>
    <name evidence="5" type="ORF">DLJ74_16270</name>
</gene>
<evidence type="ECO:0000259" key="3">
    <source>
        <dbReference type="SMART" id="SM00047"/>
    </source>
</evidence>
<dbReference type="GO" id="GO:0004040">
    <property type="term" value="F:amidase activity"/>
    <property type="evidence" value="ECO:0007669"/>
    <property type="project" value="InterPro"/>
</dbReference>
<dbReference type="SMART" id="SM00047">
    <property type="entry name" value="LYZ2"/>
    <property type="match status" value="1"/>
</dbReference>
<dbReference type="InterPro" id="IPR003646">
    <property type="entry name" value="SH3-like_bac-type"/>
</dbReference>
<comment type="caution">
    <text evidence="5">The sequence shown here is derived from an EMBL/GenBank/DDBJ whole genome shotgun (WGS) entry which is preliminary data.</text>
</comment>
<dbReference type="Pfam" id="PF01832">
    <property type="entry name" value="Glucosaminidase"/>
    <property type="match status" value="1"/>
</dbReference>
<evidence type="ECO:0000256" key="2">
    <source>
        <dbReference type="SAM" id="SignalP"/>
    </source>
</evidence>
<feature type="compositionally biased region" description="Basic and acidic residues" evidence="1">
    <location>
        <begin position="172"/>
        <end position="183"/>
    </location>
</feature>
<dbReference type="SMART" id="SM00287">
    <property type="entry name" value="SH3b"/>
    <property type="match status" value="3"/>
</dbReference>
<dbReference type="RefSeq" id="WP_109985239.1">
    <property type="nucleotide sequence ID" value="NZ_QGTD01000018.1"/>
</dbReference>
<reference evidence="5 6" key="1">
    <citation type="submission" date="2018-05" db="EMBL/GenBank/DDBJ databases">
        <title>Genomic analysis of Gracilibacillus dipsosauri DD1 reveals novel features of a salt-tolerant amylase.</title>
        <authorList>
            <person name="Deutch C.E."/>
            <person name="Yang S."/>
        </authorList>
    </citation>
    <scope>NUCLEOTIDE SEQUENCE [LARGE SCALE GENOMIC DNA]</scope>
    <source>
        <strain evidence="5 6">DD1</strain>
    </source>
</reference>
<feature type="region of interest" description="Disordered" evidence="1">
    <location>
        <begin position="158"/>
        <end position="248"/>
    </location>
</feature>
<sequence>MLKKIITCSLILFLVLSTITPSFATTESTQNESEEEYQLYRLLEEVSIDDLFVLPKDTLIFAQEEEGHLLIETNGNTFRIDANEVTKLNDSKELGIDKEFINQLLDTEPLEKNVESKSTLHFNETEFTLKEQVDFEVFSLEDSEYVFIAGIPYKISQPNEKVSNSEGELVEEESKVSEEDQKQQQENNTSNELEDPSSDDHTQNKNQETNSVEDDSNQDSIEDGQITKEDKSSSTTSEKKEADSSTFSVKSVDIWTQSTTNYFKVNVYSLPVYINKNGNLIKQAELREGQVYKRTGSLSNWHIIDFGGQSGYVWKDSTSPFSGNLPKNFTNSNYYGDRTITTTNNAVIYDNTSGSLVPYGMLVKNINFPVISEAGNWYKVNYANRVGYIHKNGVKPNFVSSDNYFEVTVHSLPIYESKNGSLVKVGELRKNEVYKRIGTAGNWHAIQFGNKQGYVWSDDTIPANENEMASIANPNNTSGTFTTKDHTVVYDNTSGEMIPIGQISKGNSYPYELIAGNWIKVSFGNRYGYVYKEWVNFNFTSSQNYFRVNEDYLPVYHNVGGSLEKVGHLVENQVYKRTGSKGDWHEIKFGNKVGYVWSKSTQPSSSNAASNWNTNLSDSNTQLIARNGLKIYDNTSGMVLFARVEEGTTIPIIDKVGNWYRVLIGNRIGYFYETGVSDHVYNYTNYNISLNDMVNRQLTYNPQTDDHTYAYVHKDYIRRSGSGYPFTGTVNATSLHVRDIPNGNSYGTIQSGAKVTVVGISSMNSSWYKIKNPYNNYGGWMKADKDQLNYYMNPKNFVNNPVQRLQFLRLDLFSNTSTSQLAKLLVNKGILTGKQSVFYNAAKDAGINEVYLIAHSLLETGNGTSELATGIPVMIERNSSGKPIVEDGVTQVRLATTAEKPDSVVYNVYGIGAYDGCAKRCGAEYAFNAGWTNVDKAIYGGAKFISTDFIKSSVYKQNTLYKMKWNPGFFVGESNSPHQYATDIGWAYKQVNRISKTFDLLDNYNMHLDIPSFK</sequence>
<feature type="domain" description="SH3b" evidence="4">
    <location>
        <begin position="725"/>
        <end position="801"/>
    </location>
</feature>
<dbReference type="Gene3D" id="1.10.530.10">
    <property type="match status" value="1"/>
</dbReference>
<evidence type="ECO:0000313" key="6">
    <source>
        <dbReference type="Proteomes" id="UP000245624"/>
    </source>
</evidence>
<dbReference type="EMBL" id="QGTD01000018">
    <property type="protein sequence ID" value="PWU67133.1"/>
    <property type="molecule type" value="Genomic_DNA"/>
</dbReference>
<feature type="compositionally biased region" description="Basic and acidic residues" evidence="1">
    <location>
        <begin position="225"/>
        <end position="243"/>
    </location>
</feature>
<keyword evidence="2" id="KW-0732">Signal</keyword>
<dbReference type="AlphaFoldDB" id="A0A317KV00"/>
<proteinExistence type="predicted"/>
<feature type="chain" id="PRO_5016281952" description="Mannosyl-glycoprotein endo-beta-N-acetylglucosamidase-like domain-containing protein" evidence="2">
    <location>
        <begin position="25"/>
        <end position="1014"/>
    </location>
</feature>
<evidence type="ECO:0008006" key="7">
    <source>
        <dbReference type="Google" id="ProtNLM"/>
    </source>
</evidence>
<organism evidence="5 6">
    <name type="scientific">Gracilibacillus dipsosauri</name>
    <dbReference type="NCBI Taxonomy" id="178340"/>
    <lineage>
        <taxon>Bacteria</taxon>
        <taxon>Bacillati</taxon>
        <taxon>Bacillota</taxon>
        <taxon>Bacilli</taxon>
        <taxon>Bacillales</taxon>
        <taxon>Bacillaceae</taxon>
        <taxon>Gracilibacillus</taxon>
    </lineage>
</organism>
<dbReference type="Gene3D" id="2.30.30.40">
    <property type="entry name" value="SH3 Domains"/>
    <property type="match status" value="3"/>
</dbReference>
<dbReference type="InterPro" id="IPR052354">
    <property type="entry name" value="Cell_Wall_Dynamics_Protein"/>
</dbReference>
<evidence type="ECO:0000313" key="5">
    <source>
        <dbReference type="EMBL" id="PWU67133.1"/>
    </source>
</evidence>
<dbReference type="PANTHER" id="PTHR34408">
    <property type="entry name" value="FAMILY PROTEIN, PUTATIVE-RELATED"/>
    <property type="match status" value="1"/>
</dbReference>
<name>A0A317KV00_9BACI</name>
<evidence type="ECO:0000256" key="1">
    <source>
        <dbReference type="SAM" id="MobiDB-lite"/>
    </source>
</evidence>
<feature type="domain" description="SH3b" evidence="4">
    <location>
        <begin position="476"/>
        <end position="538"/>
    </location>
</feature>
<dbReference type="InterPro" id="IPR002901">
    <property type="entry name" value="MGlyc_endo_b_GlcNAc-like_dom"/>
</dbReference>
<dbReference type="Proteomes" id="UP000245624">
    <property type="component" value="Unassembled WGS sequence"/>
</dbReference>